<reference evidence="2 3" key="1">
    <citation type="submission" date="2016-04" db="EMBL/GenBank/DDBJ databases">
        <authorList>
            <consortium name="Pathogen Informatics"/>
        </authorList>
    </citation>
    <scope>NUCLEOTIDE SEQUENCE [LARGE SCALE GENOMIC DNA]</scope>
    <source>
        <strain evidence="2 3">H050680373</strain>
    </source>
</reference>
<dbReference type="SUPFAM" id="SSF54427">
    <property type="entry name" value="NTF2-like"/>
    <property type="match status" value="1"/>
</dbReference>
<dbReference type="EMBL" id="FKIF01000001">
    <property type="protein sequence ID" value="SAI65322.1"/>
    <property type="molecule type" value="Genomic_DNA"/>
</dbReference>
<dbReference type="Pfam" id="PF12680">
    <property type="entry name" value="SnoaL_2"/>
    <property type="match status" value="1"/>
</dbReference>
<evidence type="ECO:0000259" key="1">
    <source>
        <dbReference type="Pfam" id="PF12680"/>
    </source>
</evidence>
<organism evidence="2 3">
    <name type="scientific">Bordetella ansorpii</name>
    <dbReference type="NCBI Taxonomy" id="288768"/>
    <lineage>
        <taxon>Bacteria</taxon>
        <taxon>Pseudomonadati</taxon>
        <taxon>Pseudomonadota</taxon>
        <taxon>Betaproteobacteria</taxon>
        <taxon>Burkholderiales</taxon>
        <taxon>Alcaligenaceae</taxon>
        <taxon>Bordetella</taxon>
    </lineage>
</organism>
<keyword evidence="3" id="KW-1185">Reference proteome</keyword>
<name>A0A157S4J7_9BORD</name>
<dbReference type="InterPro" id="IPR037401">
    <property type="entry name" value="SnoaL-like"/>
</dbReference>
<gene>
    <name evidence="2" type="ORF">SAMEA3906486_00061</name>
</gene>
<dbReference type="Gene3D" id="3.10.450.50">
    <property type="match status" value="1"/>
</dbReference>
<evidence type="ECO:0000313" key="3">
    <source>
        <dbReference type="Proteomes" id="UP000076848"/>
    </source>
</evidence>
<evidence type="ECO:0000313" key="2">
    <source>
        <dbReference type="EMBL" id="SAI65322.1"/>
    </source>
</evidence>
<dbReference type="AlphaFoldDB" id="A0A157S4J7"/>
<dbReference type="RefSeq" id="WP_066123622.1">
    <property type="nucleotide sequence ID" value="NZ_FKIF01000001.1"/>
</dbReference>
<feature type="domain" description="SnoaL-like" evidence="1">
    <location>
        <begin position="12"/>
        <end position="104"/>
    </location>
</feature>
<dbReference type="Proteomes" id="UP000076848">
    <property type="component" value="Unassembled WGS sequence"/>
</dbReference>
<dbReference type="InterPro" id="IPR032710">
    <property type="entry name" value="NTF2-like_dom_sf"/>
</dbReference>
<accession>A0A157S4J7</accession>
<proteinExistence type="predicted"/>
<protein>
    <submittedName>
        <fullName evidence="2">SnoaL-like domain</fullName>
    </submittedName>
</protein>
<sequence>MSLALPTPVSLYFEISNGADAGGLVRCFASDAVVVDEGRTHQGLAAIQSWQREAKQAFDYTVQPSDVKQDGDRLTVTTNVEGNFPGSPVALDHVFELAADKITSLEIG</sequence>
<dbReference type="STRING" id="288768.SAMEA3906486_00061"/>
<dbReference type="OrthoDB" id="8684708at2"/>